<evidence type="ECO:0000256" key="1">
    <source>
        <dbReference type="ARBA" id="ARBA00000085"/>
    </source>
</evidence>
<evidence type="ECO:0000259" key="9">
    <source>
        <dbReference type="Pfam" id="PF07730"/>
    </source>
</evidence>
<keyword evidence="4 10" id="KW-0418">Kinase</keyword>
<name>A0ABQ5N1G3_9CLOT</name>
<dbReference type="InterPro" id="IPR011712">
    <property type="entry name" value="Sig_transdc_His_kin_sub3_dim/P"/>
</dbReference>
<comment type="caution">
    <text evidence="10">The sequence shown here is derived from an EMBL/GenBank/DDBJ whole genome shotgun (WGS) entry which is preliminary data.</text>
</comment>
<dbReference type="EMBL" id="BRXR01000001">
    <property type="protein sequence ID" value="GLC29001.1"/>
    <property type="molecule type" value="Genomic_DNA"/>
</dbReference>
<dbReference type="Pfam" id="PF05384">
    <property type="entry name" value="DegS"/>
    <property type="match status" value="1"/>
</dbReference>
<gene>
    <name evidence="10" type="primary">degS</name>
    <name evidence="10" type="ORF">bsdE14_04110</name>
</gene>
<feature type="domain" description="Sensor DegS" evidence="8">
    <location>
        <begin position="12"/>
        <end position="162"/>
    </location>
</feature>
<dbReference type="CDD" id="cd16917">
    <property type="entry name" value="HATPase_UhpB-NarQ-NarX-like"/>
    <property type="match status" value="1"/>
</dbReference>
<dbReference type="InterPro" id="IPR003594">
    <property type="entry name" value="HATPase_dom"/>
</dbReference>
<evidence type="ECO:0000256" key="6">
    <source>
        <dbReference type="SAM" id="Coils"/>
    </source>
</evidence>
<dbReference type="EC" id="2.7.13.3" evidence="2"/>
<dbReference type="SUPFAM" id="SSF55874">
    <property type="entry name" value="ATPase domain of HSP90 chaperone/DNA topoisomerase II/histidine kinase"/>
    <property type="match status" value="1"/>
</dbReference>
<feature type="domain" description="Signal transduction histidine kinase subgroup 3 dimerisation and phosphoacceptor" evidence="9">
    <location>
        <begin position="179"/>
        <end position="245"/>
    </location>
</feature>
<evidence type="ECO:0000256" key="4">
    <source>
        <dbReference type="ARBA" id="ARBA00022777"/>
    </source>
</evidence>
<protein>
    <recommendedName>
        <fullName evidence="2">histidine kinase</fullName>
        <ecNumber evidence="2">2.7.13.3</ecNumber>
    </recommendedName>
</protein>
<evidence type="ECO:0000256" key="5">
    <source>
        <dbReference type="ARBA" id="ARBA00023012"/>
    </source>
</evidence>
<dbReference type="GO" id="GO:0016301">
    <property type="term" value="F:kinase activity"/>
    <property type="evidence" value="ECO:0007669"/>
    <property type="project" value="UniProtKB-KW"/>
</dbReference>
<dbReference type="InterPro" id="IPR008595">
    <property type="entry name" value="DegS"/>
</dbReference>
<dbReference type="Pfam" id="PF07730">
    <property type="entry name" value="HisKA_3"/>
    <property type="match status" value="1"/>
</dbReference>
<evidence type="ECO:0000256" key="2">
    <source>
        <dbReference type="ARBA" id="ARBA00012438"/>
    </source>
</evidence>
<dbReference type="Gene3D" id="1.20.5.1930">
    <property type="match status" value="1"/>
</dbReference>
<keyword evidence="3" id="KW-0808">Transferase</keyword>
<comment type="catalytic activity">
    <reaction evidence="1">
        <text>ATP + protein L-histidine = ADP + protein N-phospho-L-histidine.</text>
        <dbReference type="EC" id="2.7.13.3"/>
    </reaction>
</comment>
<dbReference type="PANTHER" id="PTHR24421:SF55">
    <property type="entry name" value="SENSOR HISTIDINE KINASE YDFH"/>
    <property type="match status" value="1"/>
</dbReference>
<sequence length="393" mass="44843">MKSEDFHIDSINKITKKIIGEISSSRKIIVEIVDTLRKEHEKLKAELVEVKSNMSLVINEVDKLGLEDVAMRQRLAEVSANFDKYTELDIKHAYEEASEVRIKYFGKQNEEKNLREKRTSLEIAFKKSLENINQAEKVVNQVSIALGYLEGDLLPVIENSDKSSEMYMGIKILEAQENERKRIAKDIHDGPAQHMANVVMKVDICEKFINMDIEKALNELSDLKTAVKAALKEVRNIIYDLRPMLLEEVGLNQTINDTVVTILKDTKIEVEFTLKPVKKEIEPIIQVAVYRIVQEVFNNIKKHSYAMHAKVKLDFGTKYLILIISDDGIGFDVKETLKKVRCNAESFGLIGIHDRVYQLQGELKIKSSLGSGTICIIKLPINREVIKDESSRD</sequence>
<dbReference type="RefSeq" id="WP_264848277.1">
    <property type="nucleotide sequence ID" value="NZ_BRXR01000001.1"/>
</dbReference>
<dbReference type="PANTHER" id="PTHR24421">
    <property type="entry name" value="NITRATE/NITRITE SENSOR PROTEIN NARX-RELATED"/>
    <property type="match status" value="1"/>
</dbReference>
<dbReference type="Gene3D" id="3.30.565.10">
    <property type="entry name" value="Histidine kinase-like ATPase, C-terminal domain"/>
    <property type="match status" value="1"/>
</dbReference>
<evidence type="ECO:0000256" key="3">
    <source>
        <dbReference type="ARBA" id="ARBA00022679"/>
    </source>
</evidence>
<dbReference type="InterPro" id="IPR050482">
    <property type="entry name" value="Sensor_HK_TwoCompSys"/>
</dbReference>
<feature type="domain" description="Histidine kinase/HSP90-like ATPase" evidence="7">
    <location>
        <begin position="287"/>
        <end position="381"/>
    </location>
</feature>
<evidence type="ECO:0000259" key="8">
    <source>
        <dbReference type="Pfam" id="PF05384"/>
    </source>
</evidence>
<accession>A0ABQ5N1G3</accession>
<organism evidence="10 11">
    <name type="scientific">Clostridium omnivorum</name>
    <dbReference type="NCBI Taxonomy" id="1604902"/>
    <lineage>
        <taxon>Bacteria</taxon>
        <taxon>Bacillati</taxon>
        <taxon>Bacillota</taxon>
        <taxon>Clostridia</taxon>
        <taxon>Eubacteriales</taxon>
        <taxon>Clostridiaceae</taxon>
        <taxon>Clostridium</taxon>
    </lineage>
</organism>
<keyword evidence="11" id="KW-1185">Reference proteome</keyword>
<evidence type="ECO:0000313" key="11">
    <source>
        <dbReference type="Proteomes" id="UP001208567"/>
    </source>
</evidence>
<evidence type="ECO:0000313" key="10">
    <source>
        <dbReference type="EMBL" id="GLC29001.1"/>
    </source>
</evidence>
<dbReference type="Proteomes" id="UP001208567">
    <property type="component" value="Unassembled WGS sequence"/>
</dbReference>
<dbReference type="InterPro" id="IPR036890">
    <property type="entry name" value="HATPase_C_sf"/>
</dbReference>
<keyword evidence="6" id="KW-0175">Coiled coil</keyword>
<dbReference type="Pfam" id="PF02518">
    <property type="entry name" value="HATPase_c"/>
    <property type="match status" value="1"/>
</dbReference>
<keyword evidence="5" id="KW-0902">Two-component regulatory system</keyword>
<proteinExistence type="predicted"/>
<reference evidence="10 11" key="1">
    <citation type="journal article" date="2024" name="Int. J. Syst. Evol. Microbiol.">
        <title>Clostridium omnivorum sp. nov., isolated from anoxic soil under the treatment of reductive soil disinfestation.</title>
        <authorList>
            <person name="Ueki A."/>
            <person name="Tonouchi A."/>
            <person name="Kaku N."/>
            <person name="Honma S."/>
            <person name="Ueki K."/>
        </authorList>
    </citation>
    <scope>NUCLEOTIDE SEQUENCE [LARGE SCALE GENOMIC DNA]</scope>
    <source>
        <strain evidence="10 11">E14</strain>
    </source>
</reference>
<feature type="coiled-coil region" evidence="6">
    <location>
        <begin position="33"/>
        <end position="60"/>
    </location>
</feature>
<evidence type="ECO:0000259" key="7">
    <source>
        <dbReference type="Pfam" id="PF02518"/>
    </source>
</evidence>